<evidence type="ECO:0000256" key="1">
    <source>
        <dbReference type="SAM" id="MobiDB-lite"/>
    </source>
</evidence>
<accession>A0A1S9RXL1</accession>
<feature type="compositionally biased region" description="Acidic residues" evidence="1">
    <location>
        <begin position="448"/>
        <end position="462"/>
    </location>
</feature>
<feature type="region of interest" description="Disordered" evidence="1">
    <location>
        <begin position="426"/>
        <end position="464"/>
    </location>
</feature>
<proteinExistence type="predicted"/>
<organism evidence="2 3">
    <name type="scientific">Penicillium brasilianum</name>
    <dbReference type="NCBI Taxonomy" id="104259"/>
    <lineage>
        <taxon>Eukaryota</taxon>
        <taxon>Fungi</taxon>
        <taxon>Dikarya</taxon>
        <taxon>Ascomycota</taxon>
        <taxon>Pezizomycotina</taxon>
        <taxon>Eurotiomycetes</taxon>
        <taxon>Eurotiomycetidae</taxon>
        <taxon>Eurotiales</taxon>
        <taxon>Aspergillaceae</taxon>
        <taxon>Penicillium</taxon>
    </lineage>
</organism>
<dbReference type="Pfam" id="PF08728">
    <property type="entry name" value="CRT10"/>
    <property type="match status" value="2"/>
</dbReference>
<feature type="compositionally biased region" description="Low complexity" evidence="1">
    <location>
        <begin position="726"/>
        <end position="740"/>
    </location>
</feature>
<evidence type="ECO:0000313" key="3">
    <source>
        <dbReference type="Proteomes" id="UP000190744"/>
    </source>
</evidence>
<protein>
    <submittedName>
        <fullName evidence="2">Uncharacterized protein</fullName>
    </submittedName>
</protein>
<dbReference type="AlphaFoldDB" id="A0A1S9RXL1"/>
<dbReference type="EMBL" id="LJBN01000090">
    <property type="protein sequence ID" value="OOQ90264.1"/>
    <property type="molecule type" value="Genomic_DNA"/>
</dbReference>
<reference evidence="3" key="1">
    <citation type="submission" date="2015-09" db="EMBL/GenBank/DDBJ databases">
        <authorList>
            <person name="Fill T.P."/>
            <person name="Baretta J.F."/>
            <person name="de Almeida L.G."/>
            <person name="Rocha M."/>
            <person name="de Souza D.H."/>
            <person name="Malavazi I."/>
            <person name="Cerdeira L.T."/>
            <person name="Hong H."/>
            <person name="Samborskyy M."/>
            <person name="de Vasconcelos A.T."/>
            <person name="Leadlay P."/>
            <person name="Rodrigues-Filho E."/>
        </authorList>
    </citation>
    <scope>NUCLEOTIDE SEQUENCE [LARGE SCALE GENOMIC DNA]</scope>
    <source>
        <strain evidence="3">LaBioMMi 136</strain>
    </source>
</reference>
<feature type="region of interest" description="Disordered" evidence="1">
    <location>
        <begin position="668"/>
        <end position="740"/>
    </location>
</feature>
<comment type="caution">
    <text evidence="2">The sequence shown here is derived from an EMBL/GenBank/DDBJ whole genome shotgun (WGS) entry which is preliminary data.</text>
</comment>
<dbReference type="Proteomes" id="UP000190744">
    <property type="component" value="Unassembled WGS sequence"/>
</dbReference>
<name>A0A1S9RXL1_PENBI</name>
<evidence type="ECO:0000313" key="2">
    <source>
        <dbReference type="EMBL" id="OOQ90264.1"/>
    </source>
</evidence>
<dbReference type="InterPro" id="IPR036322">
    <property type="entry name" value="WD40_repeat_dom_sf"/>
</dbReference>
<gene>
    <name evidence="2" type="ORF">PEBR_06098</name>
</gene>
<feature type="compositionally biased region" description="Basic and acidic residues" evidence="1">
    <location>
        <begin position="695"/>
        <end position="704"/>
    </location>
</feature>
<dbReference type="InterPro" id="IPR014839">
    <property type="entry name" value="Crt10"/>
</dbReference>
<feature type="compositionally biased region" description="Low complexity" evidence="1">
    <location>
        <begin position="675"/>
        <end position="694"/>
    </location>
</feature>
<sequence>MAFYSPASSESELFSLRDSLRPRFQALSVEKEGQRVLTGIAGQVCNILIDLDRKNDIIGPPVATWRSNLAASSQRRNLLFVAHVSDIYVWIPSGPFQALGSQAEMIIKPVMKQPQADGYIDPAHPHTINNIIVDELGRDEVLLLATDSGNVCGYHVEAIFSAVKRCAKSGYKRPFDGSEVTPFFVENVGMSAWGLATHKFARLIAISANTGQITVYAFALVDPSSEDMDDPASDPDSDGLNATQSDQTWVSIHNIKQLRELQRSMPRNHRSRNLRLTYRGHFDNIPHISFANFDLDSNGSWMASTDISNRVIIWRIWDDLGPYRVYYPGHPLNNPPQRGWTVIPLDPRTFKRHQTKEDACGCEPGSVLLASRTILDVSRAIQGVRDASQIFVFGAINSKRPQNLNRQVQCLPDTIFSAGCRVERHSRTRLDSESEPGNADGDKPKGDFEEDLVTDSEFDDVSSDSSDRVVRIKRPLSSLYEEESDQLHASPCLHPDFVYDLEGFSDHSFKLFTQRPVHPVHPPQFFPTIHFSEHHISMAPYPIDSDYHLLSRNPLFQRFSFTVDMSSACDRFNMVKYVPELGIVVAASQKGRVAIISLTWQEEIGYAFRLDWIVPFHTQERSDERPMIPLLGMAVGPMPGYEIPPDVPSIPHGVDPDDWLQFNYRILNPEEDDTPSSPSSTTSDPSPSKSSARPESSRATHDSQSDNDDEDSHSPSGSSESDEAPETQTNTTETTNDKNNYTLPELHAHASRAYHPPERWDGWHPSRHYRLMLLYCDHTVMSYEFWHDWKD</sequence>
<dbReference type="SUPFAM" id="SSF50978">
    <property type="entry name" value="WD40 repeat-like"/>
    <property type="match status" value="1"/>
</dbReference>